<evidence type="ECO:0000256" key="3">
    <source>
        <dbReference type="ARBA" id="ARBA00022670"/>
    </source>
</evidence>
<feature type="domain" description="Peptidase S1" evidence="10">
    <location>
        <begin position="13"/>
        <end position="245"/>
    </location>
</feature>
<dbReference type="InterPro" id="IPR033116">
    <property type="entry name" value="TRYPSIN_SER"/>
</dbReference>
<protein>
    <recommendedName>
        <fullName evidence="10">Peptidase S1 domain-containing protein</fullName>
    </recommendedName>
</protein>
<dbReference type="GO" id="GO:0004252">
    <property type="term" value="F:serine-type endopeptidase activity"/>
    <property type="evidence" value="ECO:0007669"/>
    <property type="project" value="InterPro"/>
</dbReference>
<name>A0AAV2RWN7_MEGNR</name>
<dbReference type="PRINTS" id="PR00722">
    <property type="entry name" value="CHYMOTRYPSIN"/>
</dbReference>
<gene>
    <name evidence="11" type="ORF">MNOR_LOCUS29446</name>
</gene>
<keyword evidence="4" id="KW-0732">Signal</keyword>
<keyword evidence="8" id="KW-1015">Disulfide bond</keyword>
<dbReference type="InterPro" id="IPR018114">
    <property type="entry name" value="TRYPSIN_HIS"/>
</dbReference>
<dbReference type="Proteomes" id="UP001497623">
    <property type="component" value="Unassembled WGS sequence"/>
</dbReference>
<proteinExistence type="predicted"/>
<evidence type="ECO:0000256" key="4">
    <source>
        <dbReference type="ARBA" id="ARBA00022729"/>
    </source>
</evidence>
<dbReference type="Gene3D" id="2.40.10.10">
    <property type="entry name" value="Trypsin-like serine proteases"/>
    <property type="match status" value="1"/>
</dbReference>
<dbReference type="EMBL" id="CAXKWB010034120">
    <property type="protein sequence ID" value="CAL4144117.1"/>
    <property type="molecule type" value="Genomic_DNA"/>
</dbReference>
<keyword evidence="7" id="KW-0865">Zymogen</keyword>
<evidence type="ECO:0000256" key="1">
    <source>
        <dbReference type="ARBA" id="ARBA00004613"/>
    </source>
</evidence>
<dbReference type="InterPro" id="IPR043504">
    <property type="entry name" value="Peptidase_S1_PA_chymotrypsin"/>
</dbReference>
<dbReference type="PANTHER" id="PTHR24252:SF7">
    <property type="entry name" value="HYALIN"/>
    <property type="match status" value="1"/>
</dbReference>
<dbReference type="AlphaFoldDB" id="A0AAV2RWN7"/>
<dbReference type="Pfam" id="PF00089">
    <property type="entry name" value="Trypsin"/>
    <property type="match status" value="1"/>
</dbReference>
<evidence type="ECO:0000313" key="12">
    <source>
        <dbReference type="Proteomes" id="UP001497623"/>
    </source>
</evidence>
<evidence type="ECO:0000313" key="11">
    <source>
        <dbReference type="EMBL" id="CAL4144117.1"/>
    </source>
</evidence>
<keyword evidence="12" id="KW-1185">Reference proteome</keyword>
<dbReference type="FunFam" id="2.40.10.10:FF:000146">
    <property type="entry name" value="Serine protease 53"/>
    <property type="match status" value="1"/>
</dbReference>
<accession>A0AAV2RWN7</accession>
<dbReference type="SUPFAM" id="SSF50494">
    <property type="entry name" value="Trypsin-like serine proteases"/>
    <property type="match status" value="1"/>
</dbReference>
<evidence type="ECO:0000256" key="9">
    <source>
        <dbReference type="RuleBase" id="RU363034"/>
    </source>
</evidence>
<dbReference type="PROSITE" id="PS50240">
    <property type="entry name" value="TRYPSIN_DOM"/>
    <property type="match status" value="1"/>
</dbReference>
<organism evidence="11 12">
    <name type="scientific">Meganyctiphanes norvegica</name>
    <name type="common">Northern krill</name>
    <name type="synonym">Thysanopoda norvegica</name>
    <dbReference type="NCBI Taxonomy" id="48144"/>
    <lineage>
        <taxon>Eukaryota</taxon>
        <taxon>Metazoa</taxon>
        <taxon>Ecdysozoa</taxon>
        <taxon>Arthropoda</taxon>
        <taxon>Crustacea</taxon>
        <taxon>Multicrustacea</taxon>
        <taxon>Malacostraca</taxon>
        <taxon>Eumalacostraca</taxon>
        <taxon>Eucarida</taxon>
        <taxon>Euphausiacea</taxon>
        <taxon>Euphausiidae</taxon>
        <taxon>Meganyctiphanes</taxon>
    </lineage>
</organism>
<sequence>GTCGNSVTFDERIANGSPTIQGQYPWMVHLSYFSSFHREPVSCGGTLVSKIWVLTAAHCFRFLDSNRNVIVLIGFTDKTHQVPGASVFSITRSNIITHGGFTNETLSHDIAIVRLPEEVTLSNIIQPICIGTNQQIPFGGKATASGWGLLSPDGDAPNILHDVQLDVLPDGSPSCGDSKQFICTYTPGKDTCRGDSGGPLMVKEGNQWFQVGIISSGPLDCGTSKDPSSYTRVPNYIKFITSNIRL</sequence>
<evidence type="ECO:0000256" key="2">
    <source>
        <dbReference type="ARBA" id="ARBA00022525"/>
    </source>
</evidence>
<keyword evidence="2" id="KW-0964">Secreted</keyword>
<evidence type="ECO:0000256" key="7">
    <source>
        <dbReference type="ARBA" id="ARBA00023145"/>
    </source>
</evidence>
<dbReference type="InterPro" id="IPR001254">
    <property type="entry name" value="Trypsin_dom"/>
</dbReference>
<keyword evidence="5 9" id="KW-0378">Hydrolase</keyword>
<comment type="caution">
    <text evidence="11">The sequence shown here is derived from an EMBL/GenBank/DDBJ whole genome shotgun (WGS) entry which is preliminary data.</text>
</comment>
<reference evidence="11 12" key="1">
    <citation type="submission" date="2024-05" db="EMBL/GenBank/DDBJ databases">
        <authorList>
            <person name="Wallberg A."/>
        </authorList>
    </citation>
    <scope>NUCLEOTIDE SEQUENCE [LARGE SCALE GENOMIC DNA]</scope>
</reference>
<evidence type="ECO:0000256" key="8">
    <source>
        <dbReference type="ARBA" id="ARBA00023157"/>
    </source>
</evidence>
<keyword evidence="6 9" id="KW-0720">Serine protease</keyword>
<feature type="non-terminal residue" evidence="11">
    <location>
        <position position="1"/>
    </location>
</feature>
<comment type="subcellular location">
    <subcellularLocation>
        <location evidence="1">Secreted</location>
    </subcellularLocation>
</comment>
<dbReference type="PANTHER" id="PTHR24252">
    <property type="entry name" value="ACROSIN-RELATED"/>
    <property type="match status" value="1"/>
</dbReference>
<dbReference type="InterPro" id="IPR001314">
    <property type="entry name" value="Peptidase_S1A"/>
</dbReference>
<dbReference type="GO" id="GO:0005576">
    <property type="term" value="C:extracellular region"/>
    <property type="evidence" value="ECO:0007669"/>
    <property type="project" value="UniProtKB-SubCell"/>
</dbReference>
<evidence type="ECO:0000256" key="5">
    <source>
        <dbReference type="ARBA" id="ARBA00022801"/>
    </source>
</evidence>
<dbReference type="PROSITE" id="PS00135">
    <property type="entry name" value="TRYPSIN_SER"/>
    <property type="match status" value="1"/>
</dbReference>
<dbReference type="GO" id="GO:0006508">
    <property type="term" value="P:proteolysis"/>
    <property type="evidence" value="ECO:0007669"/>
    <property type="project" value="UniProtKB-KW"/>
</dbReference>
<dbReference type="InterPro" id="IPR009003">
    <property type="entry name" value="Peptidase_S1_PA"/>
</dbReference>
<dbReference type="SMART" id="SM00020">
    <property type="entry name" value="Tryp_SPc"/>
    <property type="match status" value="1"/>
</dbReference>
<keyword evidence="3 9" id="KW-0645">Protease</keyword>
<dbReference type="CDD" id="cd00190">
    <property type="entry name" value="Tryp_SPc"/>
    <property type="match status" value="1"/>
</dbReference>
<evidence type="ECO:0000259" key="10">
    <source>
        <dbReference type="PROSITE" id="PS50240"/>
    </source>
</evidence>
<dbReference type="PROSITE" id="PS00134">
    <property type="entry name" value="TRYPSIN_HIS"/>
    <property type="match status" value="1"/>
</dbReference>
<evidence type="ECO:0000256" key="6">
    <source>
        <dbReference type="ARBA" id="ARBA00022825"/>
    </source>
</evidence>